<reference evidence="3" key="1">
    <citation type="journal article" date="2022" name="Proc. Natl. Acad. Sci. U.S.A.">
        <title>Life cycle and functional genomics of the unicellular red alga Galdieria for elucidating algal and plant evolution and industrial use.</title>
        <authorList>
            <person name="Hirooka S."/>
            <person name="Itabashi T."/>
            <person name="Ichinose T.M."/>
            <person name="Onuma R."/>
            <person name="Fujiwara T."/>
            <person name="Yamashita S."/>
            <person name="Jong L.W."/>
            <person name="Tomita R."/>
            <person name="Iwane A.H."/>
            <person name="Miyagishima S.Y."/>
        </authorList>
    </citation>
    <scope>NUCLEOTIDE SEQUENCE</scope>
    <source>
        <strain evidence="3">NBRC 102759</strain>
    </source>
</reference>
<dbReference type="InterPro" id="IPR000387">
    <property type="entry name" value="Tyr_Pase_dom"/>
</dbReference>
<name>A0A9C7PSN8_9RHOD</name>
<dbReference type="InterPro" id="IPR029021">
    <property type="entry name" value="Prot-tyrosine_phosphatase-like"/>
</dbReference>
<dbReference type="AlphaFoldDB" id="A0A9C7PSN8"/>
<dbReference type="Proteomes" id="UP001061958">
    <property type="component" value="Unassembled WGS sequence"/>
</dbReference>
<evidence type="ECO:0000259" key="1">
    <source>
        <dbReference type="PROSITE" id="PS50054"/>
    </source>
</evidence>
<dbReference type="PROSITE" id="PS50054">
    <property type="entry name" value="TYR_PHOSPHATASE_DUAL"/>
    <property type="match status" value="1"/>
</dbReference>
<evidence type="ECO:0008006" key="5">
    <source>
        <dbReference type="Google" id="ProtNLM"/>
    </source>
</evidence>
<evidence type="ECO:0000259" key="2">
    <source>
        <dbReference type="PROSITE" id="PS50056"/>
    </source>
</evidence>
<accession>A0A9C7PSN8</accession>
<organism evidence="3 4">
    <name type="scientific">Galdieria partita</name>
    <dbReference type="NCBI Taxonomy" id="83374"/>
    <lineage>
        <taxon>Eukaryota</taxon>
        <taxon>Rhodophyta</taxon>
        <taxon>Bangiophyceae</taxon>
        <taxon>Galdieriales</taxon>
        <taxon>Galdieriaceae</taxon>
        <taxon>Galdieria</taxon>
    </lineage>
</organism>
<dbReference type="SMART" id="SM00404">
    <property type="entry name" value="PTPc_motif"/>
    <property type="match status" value="1"/>
</dbReference>
<dbReference type="InterPro" id="IPR020422">
    <property type="entry name" value="TYR_PHOSPHATASE_DUAL_dom"/>
</dbReference>
<protein>
    <recommendedName>
        <fullName evidence="5">Protein-tyrosine-phosphatase</fullName>
    </recommendedName>
</protein>
<keyword evidence="4" id="KW-1185">Reference proteome</keyword>
<proteinExistence type="predicted"/>
<sequence length="292" mass="32202">MTTSTITRSLSTGALNTDNSAVLNNRSKAVDKKLVRIVVAKHSLASRFRNNSSSADKKEQILVAAMKDLEGVLSLGERNSEAFRRGLASKQPTFIQLGRYVFLITGSPSEDCLNNYMDTLKRAGVKHVVRLCESLYNAEKLVDAGFKHHDWPFEDGGVPSAEIIQKWLSLLSCVTDNETVTKTSGKVVFQGSNKLSSVASHTEERVGEGLADNSSKISIAIHCKTGLGRAPVMVAIALIEMGMDALDAIGYIRARRRGAINSRQLLFLEQYKPKGFHNLTNMRKDERPCRMM</sequence>
<feature type="domain" description="Tyrosine specific protein phosphatases" evidence="2">
    <location>
        <begin position="192"/>
        <end position="267"/>
    </location>
</feature>
<dbReference type="PANTHER" id="PTHR23339">
    <property type="entry name" value="TYROSINE SPECIFIC PROTEIN PHOSPHATASE AND DUAL SPECIFICITY PROTEIN PHOSPHATASE"/>
    <property type="match status" value="1"/>
</dbReference>
<evidence type="ECO:0000313" key="3">
    <source>
        <dbReference type="EMBL" id="GJQ09973.1"/>
    </source>
</evidence>
<evidence type="ECO:0000313" key="4">
    <source>
        <dbReference type="Proteomes" id="UP001061958"/>
    </source>
</evidence>
<feature type="domain" description="Tyrosine-protein phosphatase" evidence="1">
    <location>
        <begin position="91"/>
        <end position="280"/>
    </location>
</feature>
<dbReference type="InterPro" id="IPR003595">
    <property type="entry name" value="Tyr_Pase_cat"/>
</dbReference>
<comment type="caution">
    <text evidence="3">The sequence shown here is derived from an EMBL/GenBank/DDBJ whole genome shotgun (WGS) entry which is preliminary data.</text>
</comment>
<dbReference type="EMBL" id="BQMJ01000012">
    <property type="protein sequence ID" value="GJQ09973.1"/>
    <property type="molecule type" value="Genomic_DNA"/>
</dbReference>
<reference evidence="3" key="2">
    <citation type="submission" date="2022-01" db="EMBL/GenBank/DDBJ databases">
        <authorList>
            <person name="Hirooka S."/>
            <person name="Miyagishima S.Y."/>
        </authorList>
    </citation>
    <scope>NUCLEOTIDE SEQUENCE</scope>
    <source>
        <strain evidence="3">NBRC 102759</strain>
    </source>
</reference>
<gene>
    <name evidence="3" type="ORF">GpartN1_g1764.t1</name>
</gene>
<dbReference type="Gene3D" id="3.90.190.10">
    <property type="entry name" value="Protein tyrosine phosphatase superfamily"/>
    <property type="match status" value="1"/>
</dbReference>
<dbReference type="OrthoDB" id="5632at2759"/>
<dbReference type="SUPFAM" id="SSF52799">
    <property type="entry name" value="(Phosphotyrosine protein) phosphatases II"/>
    <property type="match status" value="1"/>
</dbReference>
<dbReference type="InterPro" id="IPR050561">
    <property type="entry name" value="PTP"/>
</dbReference>
<dbReference type="PROSITE" id="PS50056">
    <property type="entry name" value="TYR_PHOSPHATASE_2"/>
    <property type="match status" value="1"/>
</dbReference>